<organism evidence="1 2">
    <name type="scientific">Thermothielavioides terrestris (strain ATCC 38088 / NRRL 8126)</name>
    <name type="common">Thielavia terrestris</name>
    <dbReference type="NCBI Taxonomy" id="578455"/>
    <lineage>
        <taxon>Eukaryota</taxon>
        <taxon>Fungi</taxon>
        <taxon>Dikarya</taxon>
        <taxon>Ascomycota</taxon>
        <taxon>Pezizomycotina</taxon>
        <taxon>Sordariomycetes</taxon>
        <taxon>Sordariomycetidae</taxon>
        <taxon>Sordariales</taxon>
        <taxon>Chaetomiaceae</taxon>
        <taxon>Thermothielavioides</taxon>
        <taxon>Thermothielavioides terrestris</taxon>
    </lineage>
</organism>
<feature type="non-terminal residue" evidence="1">
    <location>
        <position position="1"/>
    </location>
</feature>
<sequence>RRSLEMAYLLGFSSVEKFEIWERSLSRDHFAIFVRDCRPRYPAFAVDIRRFEDFVDLRRSVEERVKIMWEHSSRFAMPPDKSKWRTIDHYKEFVVRVMADDTYLLREAIRREMTCDLLSTRPWTTRETIIVLLEYLSRLIQSWFVNP</sequence>
<feature type="non-terminal residue" evidence="1">
    <location>
        <position position="147"/>
    </location>
</feature>
<evidence type="ECO:0000313" key="1">
    <source>
        <dbReference type="EMBL" id="AEO68220.1"/>
    </source>
</evidence>
<dbReference type="eggNOG" id="ENOG502RKK4">
    <property type="taxonomic scope" value="Eukaryota"/>
</dbReference>
<dbReference type="KEGG" id="ttt:THITE_2022876"/>
<proteinExistence type="predicted"/>
<dbReference type="GeneID" id="11519914"/>
<gene>
    <name evidence="1" type="ORF">THITE_2022876</name>
</gene>
<name>G2R8G2_THETT</name>
<accession>G2R8G2</accession>
<dbReference type="EMBL" id="CP003011">
    <property type="protein sequence ID" value="AEO68220.1"/>
    <property type="molecule type" value="Genomic_DNA"/>
</dbReference>
<dbReference type="OrthoDB" id="4558476at2759"/>
<dbReference type="RefSeq" id="XP_003654556.1">
    <property type="nucleotide sequence ID" value="XM_003654508.1"/>
</dbReference>
<dbReference type="HOGENOM" id="CLU_1662013_0_0_1"/>
<dbReference type="AlphaFoldDB" id="G2R8G2"/>
<evidence type="ECO:0000313" key="2">
    <source>
        <dbReference type="Proteomes" id="UP000008181"/>
    </source>
</evidence>
<keyword evidence="2" id="KW-1185">Reference proteome</keyword>
<protein>
    <submittedName>
        <fullName evidence="1">Uncharacterized protein</fullName>
    </submittedName>
</protein>
<dbReference type="Proteomes" id="UP000008181">
    <property type="component" value="Chromosome 3"/>
</dbReference>
<reference evidence="1 2" key="1">
    <citation type="journal article" date="2011" name="Nat. Biotechnol.">
        <title>Comparative genomic analysis of the thermophilic biomass-degrading fungi Myceliophthora thermophila and Thielavia terrestris.</title>
        <authorList>
            <person name="Berka R.M."/>
            <person name="Grigoriev I.V."/>
            <person name="Otillar R."/>
            <person name="Salamov A."/>
            <person name="Grimwood J."/>
            <person name="Reid I."/>
            <person name="Ishmael N."/>
            <person name="John T."/>
            <person name="Darmond C."/>
            <person name="Moisan M.-C."/>
            <person name="Henrissat B."/>
            <person name="Coutinho P.M."/>
            <person name="Lombard V."/>
            <person name="Natvig D.O."/>
            <person name="Lindquist E."/>
            <person name="Schmutz J."/>
            <person name="Lucas S."/>
            <person name="Harris P."/>
            <person name="Powlowski J."/>
            <person name="Bellemare A."/>
            <person name="Taylor D."/>
            <person name="Butler G."/>
            <person name="de Vries R.P."/>
            <person name="Allijn I.E."/>
            <person name="van den Brink J."/>
            <person name="Ushinsky S."/>
            <person name="Storms R."/>
            <person name="Powell A.J."/>
            <person name="Paulsen I.T."/>
            <person name="Elbourne L.D.H."/>
            <person name="Baker S.E."/>
            <person name="Magnuson J."/>
            <person name="LaBoissiere S."/>
            <person name="Clutterbuck A.J."/>
            <person name="Martinez D."/>
            <person name="Wogulis M."/>
            <person name="de Leon A.L."/>
            <person name="Rey M.W."/>
            <person name="Tsang A."/>
        </authorList>
    </citation>
    <scope>NUCLEOTIDE SEQUENCE [LARGE SCALE GENOMIC DNA]</scope>
    <source>
        <strain evidence="2">ATCC 38088 / NRRL 8126</strain>
    </source>
</reference>